<feature type="compositionally biased region" description="Basic and acidic residues" evidence="1">
    <location>
        <begin position="1"/>
        <end position="13"/>
    </location>
</feature>
<dbReference type="Pfam" id="PF02672">
    <property type="entry name" value="CP12"/>
    <property type="match status" value="1"/>
</dbReference>
<evidence type="ECO:0000313" key="3">
    <source>
        <dbReference type="EMBL" id="ADO98850.1"/>
    </source>
</evidence>
<sequence length="70" mass="8342">MKTIEDHIEKDQAILDDPTTSPAARRHYKEELHELEVYHDHHPEDHHDPNALELFCEMHPDEPECLVYDD</sequence>
<dbReference type="Proteomes" id="UP000006530">
    <property type="component" value="Segment"/>
</dbReference>
<dbReference type="SMART" id="SM01093">
    <property type="entry name" value="CP12"/>
    <property type="match status" value="1"/>
</dbReference>
<dbReference type="GeneID" id="10327139"/>
<name>E3SN57_9CAUD</name>
<feature type="region of interest" description="Disordered" evidence="1">
    <location>
        <begin position="1"/>
        <end position="24"/>
    </location>
</feature>
<dbReference type="RefSeq" id="YP_004322651.1">
    <property type="nucleotide sequence ID" value="NC_015280.1"/>
</dbReference>
<dbReference type="EMBL" id="GU071101">
    <property type="protein sequence ID" value="ADO98850.1"/>
    <property type="molecule type" value="Genomic_DNA"/>
</dbReference>
<proteinExistence type="predicted"/>
<feature type="domain" description="CP12" evidence="2">
    <location>
        <begin position="4"/>
        <end position="70"/>
    </location>
</feature>
<gene>
    <name evidence="3" type="ORF">PHM1_226</name>
</gene>
<dbReference type="InterPro" id="IPR003823">
    <property type="entry name" value="CP12_dom"/>
</dbReference>
<evidence type="ECO:0000259" key="2">
    <source>
        <dbReference type="SMART" id="SM01093"/>
    </source>
</evidence>
<dbReference type="KEGG" id="vg:10327139"/>
<protein>
    <submittedName>
        <fullName evidence="3">CP12</fullName>
    </submittedName>
</protein>
<evidence type="ECO:0000256" key="1">
    <source>
        <dbReference type="SAM" id="MobiDB-lite"/>
    </source>
</evidence>
<reference evidence="3 4" key="1">
    <citation type="journal article" date="2010" name="Environ. Microbiol.">
        <title>Genomic analysis of oceanic cyanobacterial myoviruses compared with T4-like myoviruses from diverse hosts and environments.</title>
        <authorList>
            <person name="Sullivan M.B."/>
            <person name="Huang K.H."/>
            <person name="Ignacio-Espinoza J.C."/>
            <person name="Berlin A.M."/>
            <person name="Kelly L."/>
            <person name="Weigele P.R."/>
            <person name="DeFrancesco A.S."/>
            <person name="Kern S.E."/>
            <person name="Thompson L.R."/>
            <person name="Young S."/>
            <person name="Yandava C."/>
            <person name="Fu R."/>
            <person name="Krastins B."/>
            <person name="Chase M."/>
            <person name="Sarracino D."/>
            <person name="Osburne M.S."/>
            <person name="Henn M.R."/>
            <person name="Chisholm S.W."/>
        </authorList>
    </citation>
    <scope>NUCLEOTIDE SEQUENCE [LARGE SCALE GENOMIC DNA]</scope>
    <source>
        <strain evidence="3">M4-247</strain>
    </source>
</reference>
<keyword evidence="4" id="KW-1185">Reference proteome</keyword>
<organism evidence="3 4">
    <name type="scientific">Prochlorococcus phage P-HM1</name>
    <dbReference type="NCBI Taxonomy" id="445700"/>
    <lineage>
        <taxon>Viruses</taxon>
        <taxon>Duplodnaviria</taxon>
        <taxon>Heunggongvirae</taxon>
        <taxon>Uroviricota</taxon>
        <taxon>Caudoviricetes</taxon>
        <taxon>Eurybiavirus</taxon>
        <taxon>Eurybiavirus PHM2</taxon>
    </lineage>
</organism>
<dbReference type="OrthoDB" id="21509at10239"/>
<accession>E3SN57</accession>
<evidence type="ECO:0000313" key="4">
    <source>
        <dbReference type="Proteomes" id="UP000006530"/>
    </source>
</evidence>